<keyword evidence="2" id="KW-1185">Reference proteome</keyword>
<dbReference type="Gene3D" id="1.25.40.10">
    <property type="entry name" value="Tetratricopeptide repeat domain"/>
    <property type="match status" value="1"/>
</dbReference>
<evidence type="ECO:0000313" key="2">
    <source>
        <dbReference type="Proteomes" id="UP000623129"/>
    </source>
</evidence>
<name>A0A833QIC8_9POAL</name>
<organism evidence="1 2">
    <name type="scientific">Carex littledalei</name>
    <dbReference type="NCBI Taxonomy" id="544730"/>
    <lineage>
        <taxon>Eukaryota</taxon>
        <taxon>Viridiplantae</taxon>
        <taxon>Streptophyta</taxon>
        <taxon>Embryophyta</taxon>
        <taxon>Tracheophyta</taxon>
        <taxon>Spermatophyta</taxon>
        <taxon>Magnoliopsida</taxon>
        <taxon>Liliopsida</taxon>
        <taxon>Poales</taxon>
        <taxon>Cyperaceae</taxon>
        <taxon>Cyperoideae</taxon>
        <taxon>Cariceae</taxon>
        <taxon>Carex</taxon>
        <taxon>Carex subgen. Euthyceras</taxon>
    </lineage>
</organism>
<dbReference type="PANTHER" id="PTHR47604">
    <property type="entry name" value="ADENYLYL CYCLASE"/>
    <property type="match status" value="1"/>
</dbReference>
<proteinExistence type="predicted"/>
<dbReference type="Proteomes" id="UP000623129">
    <property type="component" value="Unassembled WGS sequence"/>
</dbReference>
<dbReference type="PANTHER" id="PTHR47604:SF1">
    <property type="entry name" value="ADENYLYL CYCLASE"/>
    <property type="match status" value="1"/>
</dbReference>
<reference evidence="1" key="1">
    <citation type="submission" date="2020-01" db="EMBL/GenBank/DDBJ databases">
        <title>Genome sequence of Kobresia littledalei, the first chromosome-level genome in the family Cyperaceae.</title>
        <authorList>
            <person name="Qu G."/>
        </authorList>
    </citation>
    <scope>NUCLEOTIDE SEQUENCE</scope>
    <source>
        <strain evidence="1">C.B.Clarke</strain>
        <tissue evidence="1">Leaf</tissue>
    </source>
</reference>
<protein>
    <submittedName>
        <fullName evidence="1">Uncharacterized protein</fullName>
    </submittedName>
</protein>
<accession>A0A833QIC8</accession>
<comment type="caution">
    <text evidence="1">The sequence shown here is derived from an EMBL/GenBank/DDBJ whole genome shotgun (WGS) entry which is preliminary data.</text>
</comment>
<sequence length="404" mass="45778">MYAASISRRLPRALSRISKDLLNPSPLCPASDGIERSLTALAKRAVSRSFSFQPCHGTGNVLARSQLWTINFQKTECDPNYSPVLTANYSSEANTESMTSCESVQELHEKILKSVEARTMPPNALLWSMIGSCSNQEDIKLLFEILQKLRIFRLSNLRIHENFNCHLCMRVVEACVRAGAIDYGLMALRKHNCYGLSPTIGSAHCLLMYAKEHNDAELMEKIIKSMVRNKLLIQPGTVDIIFSICYNTNQWEKLLKYAEKCVKAGVKLRRSSYDIWMDFAARVGDSDAIWKINSLRGRVSKQYTVTSGFACIKAFLLEGKSPERAADAIRHLYQNLPEKKKQQVQDELQRLVSEWPLEVAERKNKDERKAFVDTLRNDIAVMVSSLINKGLDLSVDLEKLPQKV</sequence>
<dbReference type="EMBL" id="SWLB01000024">
    <property type="protein sequence ID" value="KAF3322846.1"/>
    <property type="molecule type" value="Genomic_DNA"/>
</dbReference>
<gene>
    <name evidence="1" type="ORF">FCM35_KLT12835</name>
</gene>
<dbReference type="OrthoDB" id="2016320at2759"/>
<dbReference type="InterPro" id="IPR011990">
    <property type="entry name" value="TPR-like_helical_dom_sf"/>
</dbReference>
<evidence type="ECO:0000313" key="1">
    <source>
        <dbReference type="EMBL" id="KAF3322846.1"/>
    </source>
</evidence>
<dbReference type="AlphaFoldDB" id="A0A833QIC8"/>